<protein>
    <recommendedName>
        <fullName evidence="3">Terminase</fullName>
    </recommendedName>
</protein>
<dbReference type="Proteomes" id="UP000266677">
    <property type="component" value="Unassembled WGS sequence"/>
</dbReference>
<evidence type="ECO:0000313" key="2">
    <source>
        <dbReference type="Proteomes" id="UP000266677"/>
    </source>
</evidence>
<sequence length="519" mass="56095">MTDIWERAAKLPPSQRAAFATWARQNMIRAQVAHVYPSAGALAQALDPTTIQTPDLAMIDDALEWAFTTPAARLMISKPSQTGKSQRVVKWGVTRALQLNPDWRIIIATHSEDLARTHSEEIRTVLRTHGTGARDAVTGLPLPDRLGLGIGDKSAATRWQLAGHRGGVFACGVGTALPGRPADCMILDDLYADMLAADSPAERRRVNLWWDSVASQRPGPDAPIIFIGTRWNEQDAHAYLMGQEPGRWRVLNFPAIAEPGVPDALGREPGVPLENPRGRTDWEKIRATKPARVWSSMYQGSPTPADGALFNAQWFETYRLPSAPSLYRRIVGVDPAETGQGDEAGIIAAGLTGDGTVILTDDWSGQLSSAQWPRQACLLALHTGATELVFEAYSAAVAYNRLLKRAYDDLVAEADGGTVEGIAVPLSRPFHIAAWTRSGNALIRSTGLRHAVSNGRCRVLAHQLATMEAHAIRWFESQHQPDRVAAATIAYDVLAGGGEVSSSARPGGWGAMPDGITGR</sequence>
<gene>
    <name evidence="1" type="ORF">D5S18_24885</name>
</gene>
<keyword evidence="2" id="KW-1185">Reference proteome</keyword>
<dbReference type="Gene3D" id="3.40.50.300">
    <property type="entry name" value="P-loop containing nucleotide triphosphate hydrolases"/>
    <property type="match status" value="1"/>
</dbReference>
<dbReference type="AlphaFoldDB" id="A0A3A4KCA9"/>
<evidence type="ECO:0008006" key="3">
    <source>
        <dbReference type="Google" id="ProtNLM"/>
    </source>
</evidence>
<evidence type="ECO:0000313" key="1">
    <source>
        <dbReference type="EMBL" id="RJO71410.1"/>
    </source>
</evidence>
<dbReference type="OrthoDB" id="4519042at2"/>
<dbReference type="InterPro" id="IPR027417">
    <property type="entry name" value="P-loop_NTPase"/>
</dbReference>
<accession>A0A3A4KCA9</accession>
<dbReference type="EMBL" id="QZFU01000033">
    <property type="protein sequence ID" value="RJO71410.1"/>
    <property type="molecule type" value="Genomic_DNA"/>
</dbReference>
<comment type="caution">
    <text evidence="1">The sequence shown here is derived from an EMBL/GenBank/DDBJ whole genome shotgun (WGS) entry which is preliminary data.</text>
</comment>
<name>A0A3A4KCA9_9NOCA</name>
<reference evidence="1 2" key="1">
    <citation type="submission" date="2018-09" db="EMBL/GenBank/DDBJ databases">
        <title>YIM PH21274 draft genome.</title>
        <authorList>
            <person name="Miao C."/>
        </authorList>
    </citation>
    <scope>NUCLEOTIDE SEQUENCE [LARGE SCALE GENOMIC DNA]</scope>
    <source>
        <strain evidence="1 2">YIM PH 21724</strain>
    </source>
</reference>
<proteinExistence type="predicted"/>
<organism evidence="1 2">
    <name type="scientific">Nocardia panacis</name>
    <dbReference type="NCBI Taxonomy" id="2340916"/>
    <lineage>
        <taxon>Bacteria</taxon>
        <taxon>Bacillati</taxon>
        <taxon>Actinomycetota</taxon>
        <taxon>Actinomycetes</taxon>
        <taxon>Mycobacteriales</taxon>
        <taxon>Nocardiaceae</taxon>
        <taxon>Nocardia</taxon>
    </lineage>
</organism>
<dbReference type="RefSeq" id="WP_120043521.1">
    <property type="nucleotide sequence ID" value="NZ_QZFU01000033.1"/>
</dbReference>